<keyword evidence="3 7" id="KW-0521">NADP</keyword>
<keyword evidence="9" id="KW-1185">Reference proteome</keyword>
<feature type="binding site" evidence="7">
    <location>
        <position position="208"/>
    </location>
    <ligand>
        <name>a divalent metal cation</name>
        <dbReference type="ChEBI" id="CHEBI:60240"/>
        <note>ligand shared between dimeric partners</note>
    </ligand>
</feature>
<keyword evidence="7" id="KW-0460">Magnesium</keyword>
<dbReference type="NCBIfam" id="NF003699">
    <property type="entry name" value="PRK05312.1"/>
    <property type="match status" value="1"/>
</dbReference>
<keyword evidence="5 7" id="KW-0520">NAD</keyword>
<evidence type="ECO:0000256" key="7">
    <source>
        <dbReference type="HAMAP-Rule" id="MF_00536"/>
    </source>
</evidence>
<evidence type="ECO:0000256" key="2">
    <source>
        <dbReference type="ARBA" id="ARBA00022723"/>
    </source>
</evidence>
<comment type="catalytic activity">
    <reaction evidence="7">
        <text>4-(phosphooxy)-L-threonine + NAD(+) = 3-amino-2-oxopropyl phosphate + CO2 + NADH</text>
        <dbReference type="Rhea" id="RHEA:32275"/>
        <dbReference type="ChEBI" id="CHEBI:16526"/>
        <dbReference type="ChEBI" id="CHEBI:57279"/>
        <dbReference type="ChEBI" id="CHEBI:57540"/>
        <dbReference type="ChEBI" id="CHEBI:57945"/>
        <dbReference type="ChEBI" id="CHEBI:58452"/>
        <dbReference type="EC" id="1.1.1.262"/>
    </reaction>
</comment>
<feature type="binding site" evidence="7">
    <location>
        <position position="271"/>
    </location>
    <ligand>
        <name>substrate</name>
    </ligand>
</feature>
<comment type="caution">
    <text evidence="7">Lacks conserved residue(s) required for the propagation of feature annotation.</text>
</comment>
<feature type="binding site" evidence="7">
    <location>
        <position position="263"/>
    </location>
    <ligand>
        <name>a divalent metal cation</name>
        <dbReference type="ChEBI" id="CHEBI:60240"/>
        <note>ligand shared between dimeric partners</note>
    </ligand>
</feature>
<comment type="pathway">
    <text evidence="7">Cofactor biosynthesis; pyridoxine 5'-phosphate biosynthesis; pyridoxine 5'-phosphate from D-erythrose 4-phosphate: step 4/5.</text>
</comment>
<evidence type="ECO:0000256" key="4">
    <source>
        <dbReference type="ARBA" id="ARBA00023002"/>
    </source>
</evidence>
<evidence type="ECO:0000313" key="8">
    <source>
        <dbReference type="EMBL" id="TFU03729.1"/>
    </source>
</evidence>
<comment type="similarity">
    <text evidence="7">Belongs to the PdxA family.</text>
</comment>
<keyword evidence="7" id="KW-0170">Cobalt</keyword>
<comment type="cofactor">
    <cofactor evidence="7">
        <name>Zn(2+)</name>
        <dbReference type="ChEBI" id="CHEBI:29105"/>
    </cofactor>
    <cofactor evidence="7">
        <name>Mg(2+)</name>
        <dbReference type="ChEBI" id="CHEBI:18420"/>
    </cofactor>
    <cofactor evidence="7">
        <name>Co(2+)</name>
        <dbReference type="ChEBI" id="CHEBI:48828"/>
    </cofactor>
    <text evidence="7">Binds 1 divalent metal cation per subunit. Can use ions such as Zn(2+), Mg(2+) or Co(2+).</text>
</comment>
<dbReference type="AlphaFoldDB" id="A0A4Y9EQV3"/>
<comment type="subcellular location">
    <subcellularLocation>
        <location evidence="7">Cytoplasm</location>
    </subcellularLocation>
</comment>
<comment type="caution">
    <text evidence="8">The sequence shown here is derived from an EMBL/GenBank/DDBJ whole genome shotgun (WGS) entry which is preliminary data.</text>
</comment>
<dbReference type="NCBIfam" id="TIGR00557">
    <property type="entry name" value="pdxA"/>
    <property type="match status" value="1"/>
</dbReference>
<feature type="binding site" evidence="7">
    <location>
        <position position="163"/>
    </location>
    <ligand>
        <name>a divalent metal cation</name>
        <dbReference type="ChEBI" id="CHEBI:60240"/>
        <note>ligand shared between dimeric partners</note>
    </ligand>
</feature>
<proteinExistence type="inferred from homology"/>
<comment type="miscellaneous">
    <text evidence="7">The active site is located at the dimer interface.</text>
</comment>
<evidence type="ECO:0000256" key="5">
    <source>
        <dbReference type="ARBA" id="ARBA00023027"/>
    </source>
</evidence>
<evidence type="ECO:0000256" key="3">
    <source>
        <dbReference type="ARBA" id="ARBA00022857"/>
    </source>
</evidence>
<feature type="binding site" evidence="7">
    <location>
        <position position="289"/>
    </location>
    <ligand>
        <name>substrate</name>
    </ligand>
</feature>
<evidence type="ECO:0000256" key="6">
    <source>
        <dbReference type="ARBA" id="ARBA00023096"/>
    </source>
</evidence>
<dbReference type="InterPro" id="IPR005255">
    <property type="entry name" value="PdxA_fam"/>
</dbReference>
<name>A0A4Y9EQV3_9SPHN</name>
<dbReference type="EMBL" id="SIHO01000002">
    <property type="protein sequence ID" value="TFU03729.1"/>
    <property type="molecule type" value="Genomic_DNA"/>
</dbReference>
<comment type="function">
    <text evidence="7">Catalyzes the NAD(P)-dependent oxidation of 4-(phosphooxy)-L-threonine (HTP) into 2-amino-3-oxo-4-(phosphooxy)butyric acid which spontaneously decarboxylates to form 3-amino-2-oxopropyl phosphate (AHAP).</text>
</comment>
<dbReference type="GO" id="GO:0005737">
    <property type="term" value="C:cytoplasm"/>
    <property type="evidence" value="ECO:0007669"/>
    <property type="project" value="UniProtKB-SubCell"/>
</dbReference>
<organism evidence="8 9">
    <name type="scientific">Glacieibacterium arshaanense</name>
    <dbReference type="NCBI Taxonomy" id="2511025"/>
    <lineage>
        <taxon>Bacteria</taxon>
        <taxon>Pseudomonadati</taxon>
        <taxon>Pseudomonadota</taxon>
        <taxon>Alphaproteobacteria</taxon>
        <taxon>Sphingomonadales</taxon>
        <taxon>Sphingosinicellaceae</taxon>
        <taxon>Glacieibacterium</taxon>
    </lineage>
</organism>
<dbReference type="GO" id="GO:0008615">
    <property type="term" value="P:pyridoxine biosynthetic process"/>
    <property type="evidence" value="ECO:0007669"/>
    <property type="project" value="UniProtKB-UniRule"/>
</dbReference>
<dbReference type="GO" id="GO:0042823">
    <property type="term" value="P:pyridoxal phosphate biosynthetic process"/>
    <property type="evidence" value="ECO:0007669"/>
    <property type="project" value="UniProtKB-UniRule"/>
</dbReference>
<dbReference type="RefSeq" id="WP_135246321.1">
    <property type="nucleotide sequence ID" value="NZ_SIHO01000002.1"/>
</dbReference>
<dbReference type="EC" id="1.1.1.262" evidence="7"/>
<dbReference type="GO" id="GO:0050897">
    <property type="term" value="F:cobalt ion binding"/>
    <property type="evidence" value="ECO:0007669"/>
    <property type="project" value="UniProtKB-UniRule"/>
</dbReference>
<dbReference type="PANTHER" id="PTHR30004">
    <property type="entry name" value="4-HYDROXYTHREONINE-4-PHOSPHATE DEHYDROGENASE"/>
    <property type="match status" value="1"/>
</dbReference>
<protein>
    <recommendedName>
        <fullName evidence="7">4-hydroxythreonine-4-phosphate dehydrogenase</fullName>
        <ecNumber evidence="7">1.1.1.262</ecNumber>
    </recommendedName>
    <alternativeName>
        <fullName evidence="7">4-(phosphohydroxy)-L-threonine dehydrogenase</fullName>
    </alternativeName>
</protein>
<evidence type="ECO:0000313" key="9">
    <source>
        <dbReference type="Proteomes" id="UP000297737"/>
    </source>
</evidence>
<reference evidence="8 9" key="1">
    <citation type="submission" date="2019-02" db="EMBL/GenBank/DDBJ databases">
        <title>Polymorphobacter sp. isolated from the lake at the Tibet of China.</title>
        <authorList>
            <person name="Li A."/>
        </authorList>
    </citation>
    <scope>NUCLEOTIDE SEQUENCE [LARGE SCALE GENOMIC DNA]</scope>
    <source>
        <strain evidence="8 9">DJ1R-1</strain>
    </source>
</reference>
<dbReference type="Gene3D" id="3.40.718.10">
    <property type="entry name" value="Isopropylmalate Dehydrogenase"/>
    <property type="match status" value="1"/>
</dbReference>
<dbReference type="SUPFAM" id="SSF53659">
    <property type="entry name" value="Isocitrate/Isopropylmalate dehydrogenase-like"/>
    <property type="match status" value="1"/>
</dbReference>
<keyword evidence="2 7" id="KW-0479">Metal-binding</keyword>
<dbReference type="HAMAP" id="MF_00536">
    <property type="entry name" value="PdxA"/>
    <property type="match status" value="1"/>
</dbReference>
<dbReference type="GO" id="GO:0000287">
    <property type="term" value="F:magnesium ion binding"/>
    <property type="evidence" value="ECO:0007669"/>
    <property type="project" value="UniProtKB-UniRule"/>
</dbReference>
<dbReference type="GO" id="GO:0050570">
    <property type="term" value="F:4-hydroxythreonine-4-phosphate dehydrogenase activity"/>
    <property type="evidence" value="ECO:0007669"/>
    <property type="project" value="UniProtKB-UniRule"/>
</dbReference>
<keyword evidence="1 7" id="KW-0963">Cytoplasm</keyword>
<keyword evidence="6 7" id="KW-0664">Pyridoxine biosynthesis</keyword>
<dbReference type="UniPathway" id="UPA00244">
    <property type="reaction ID" value="UER00312"/>
</dbReference>
<feature type="binding site" evidence="7">
    <location>
        <position position="132"/>
    </location>
    <ligand>
        <name>substrate</name>
    </ligand>
</feature>
<dbReference type="Pfam" id="PF04166">
    <property type="entry name" value="PdxA"/>
    <property type="match status" value="1"/>
</dbReference>
<dbReference type="OrthoDB" id="9801783at2"/>
<dbReference type="PANTHER" id="PTHR30004:SF6">
    <property type="entry name" value="D-THREONATE 4-PHOSPHATE DEHYDROGENASE"/>
    <property type="match status" value="1"/>
</dbReference>
<accession>A0A4Y9EQV3</accession>
<dbReference type="GO" id="GO:0051287">
    <property type="term" value="F:NAD binding"/>
    <property type="evidence" value="ECO:0007669"/>
    <property type="project" value="InterPro"/>
</dbReference>
<dbReference type="Proteomes" id="UP000297737">
    <property type="component" value="Unassembled WGS sequence"/>
</dbReference>
<gene>
    <name evidence="7 8" type="primary">pdxA</name>
    <name evidence="8" type="ORF">EUV02_11330</name>
</gene>
<feature type="binding site" evidence="7">
    <location>
        <position position="280"/>
    </location>
    <ligand>
        <name>substrate</name>
    </ligand>
</feature>
<sequence length="327" mass="34144">MDALAVALGDPAGIGPEIIALAWAQRREAGLPPFFAIGDKRSLRAVWDGPISIVSGPDEAVRAFDEGLPLIQVDDPGEIVPGEPNLAGARCALDSLEIAVGLTRAGSARAVVTGPVSKAQLYAIGFTHPGQTEFIAERCGMAAGNTVMMLAGPSLRTVPITIHTPLSEVASQLTTELIVSRARVAARGLQRDFGIAAPRLAVAGLNPHAGEGGTLGREEIDIIAPAIEALRAEDIDAFGPLAADTMFHAAARERYDAAICMYHDQALIPLKTLHFDAGVNVTLGLPIIRTSPDHGTAFDIAGKRLARPDAIIAAIRMAGECAARRIA</sequence>
<keyword evidence="7" id="KW-0862">Zinc</keyword>
<evidence type="ECO:0000256" key="1">
    <source>
        <dbReference type="ARBA" id="ARBA00022490"/>
    </source>
</evidence>
<keyword evidence="4 7" id="KW-0560">Oxidoreductase</keyword>
<comment type="subunit">
    <text evidence="7">Homodimer.</text>
</comment>
<dbReference type="GO" id="GO:0008270">
    <property type="term" value="F:zinc ion binding"/>
    <property type="evidence" value="ECO:0007669"/>
    <property type="project" value="UniProtKB-UniRule"/>
</dbReference>
<dbReference type="InterPro" id="IPR037510">
    <property type="entry name" value="PdxA"/>
</dbReference>